<feature type="transmembrane region" description="Helical" evidence="1">
    <location>
        <begin position="240"/>
        <end position="269"/>
    </location>
</feature>
<keyword evidence="1" id="KW-0472">Membrane</keyword>
<keyword evidence="3" id="KW-1185">Reference proteome</keyword>
<evidence type="ECO:0000313" key="3">
    <source>
        <dbReference type="Proteomes" id="UP001597468"/>
    </source>
</evidence>
<reference evidence="3" key="1">
    <citation type="journal article" date="2019" name="Int. J. Syst. Evol. Microbiol.">
        <title>The Global Catalogue of Microorganisms (GCM) 10K type strain sequencing project: providing services to taxonomists for standard genome sequencing and annotation.</title>
        <authorList>
            <consortium name="The Broad Institute Genomics Platform"/>
            <consortium name="The Broad Institute Genome Sequencing Center for Infectious Disease"/>
            <person name="Wu L."/>
            <person name="Ma J."/>
        </authorList>
    </citation>
    <scope>NUCLEOTIDE SEQUENCE [LARGE SCALE GENOMIC DNA]</scope>
    <source>
        <strain evidence="3">KCTC 42585</strain>
    </source>
</reference>
<name>A0ABW5J1V8_9FLAO</name>
<keyword evidence="1" id="KW-0812">Transmembrane</keyword>
<evidence type="ECO:0008006" key="4">
    <source>
        <dbReference type="Google" id="ProtNLM"/>
    </source>
</evidence>
<feature type="transmembrane region" description="Helical" evidence="1">
    <location>
        <begin position="35"/>
        <end position="57"/>
    </location>
</feature>
<dbReference type="RefSeq" id="WP_380754680.1">
    <property type="nucleotide sequence ID" value="NZ_JBHULT010000012.1"/>
</dbReference>
<comment type="caution">
    <text evidence="2">The sequence shown here is derived from an EMBL/GenBank/DDBJ whole genome shotgun (WGS) entry which is preliminary data.</text>
</comment>
<dbReference type="EMBL" id="JBHULT010000012">
    <property type="protein sequence ID" value="MFD2519108.1"/>
    <property type="molecule type" value="Genomic_DNA"/>
</dbReference>
<sequence>MTKNPIIFQRQRDLGEIITDTFKFIRENFRILGKLIFRITAPVFIILLFAIAYYSYLGLDSFNNPFFGISTGVNLDMYFISIFILVTSLLAFYILLYSTILHLIGSYIRNEGRINENEVYSGVKSDFGSMLGLFLLIGLMTGAGLLLCILPGVYLWVPLSLTPAILVMGKGDSVIDTISNSFTLVKDNWWVTFWSLFVITLLVYIIGLVFQLPLIFYVFIKALMGSQEVSVADPASFVDWVYIVFNVIASLAQYLLTSILVVASAFIYFDLDEKKYSTGSFKTISNLGASEKDQ</sequence>
<evidence type="ECO:0000313" key="2">
    <source>
        <dbReference type="EMBL" id="MFD2519108.1"/>
    </source>
</evidence>
<proteinExistence type="predicted"/>
<feature type="transmembrane region" description="Helical" evidence="1">
    <location>
        <begin position="133"/>
        <end position="157"/>
    </location>
</feature>
<feature type="transmembrane region" description="Helical" evidence="1">
    <location>
        <begin position="193"/>
        <end position="219"/>
    </location>
</feature>
<gene>
    <name evidence="2" type="ORF">ACFSTG_14465</name>
</gene>
<protein>
    <recommendedName>
        <fullName evidence="4">Membrane domain of glycerophosphoryl diester phosphodiesterase</fullName>
    </recommendedName>
</protein>
<evidence type="ECO:0000256" key="1">
    <source>
        <dbReference type="SAM" id="Phobius"/>
    </source>
</evidence>
<organism evidence="2 3">
    <name type="scientific">Salinimicrobium flavum</name>
    <dbReference type="NCBI Taxonomy" id="1737065"/>
    <lineage>
        <taxon>Bacteria</taxon>
        <taxon>Pseudomonadati</taxon>
        <taxon>Bacteroidota</taxon>
        <taxon>Flavobacteriia</taxon>
        <taxon>Flavobacteriales</taxon>
        <taxon>Flavobacteriaceae</taxon>
        <taxon>Salinimicrobium</taxon>
    </lineage>
</organism>
<feature type="transmembrane region" description="Helical" evidence="1">
    <location>
        <begin position="77"/>
        <end position="104"/>
    </location>
</feature>
<keyword evidence="1" id="KW-1133">Transmembrane helix</keyword>
<accession>A0ABW5J1V8</accession>
<dbReference type="Proteomes" id="UP001597468">
    <property type="component" value="Unassembled WGS sequence"/>
</dbReference>